<dbReference type="RefSeq" id="WP_311351074.1">
    <property type="nucleotide sequence ID" value="NZ_JAVRHR010000002.1"/>
</dbReference>
<protein>
    <submittedName>
        <fullName evidence="3">SRPBCC domain-containing protein</fullName>
    </submittedName>
</protein>
<name>A0ABU3ABP6_9FLAO</name>
<feature type="domain" description="Activator of Hsp90 ATPase homologue 1/2-like C-terminal" evidence="2">
    <location>
        <begin position="15"/>
        <end position="143"/>
    </location>
</feature>
<sequence length="147" mass="17487">MKVSEPPVIVEQLFKTTRENVWNALTQLDEMRQWFFPNIEAFEAKPGFKTDFTVKSEERIFPHLWEVLEVIPHHKMVQEWKYGGYDGLCTITFELYKDAENTLLKVTATVLEDFPDDIPEFKRESCVVGWKYFINESLKDYIENELQ</sequence>
<evidence type="ECO:0000313" key="3">
    <source>
        <dbReference type="EMBL" id="MDT0607409.1"/>
    </source>
</evidence>
<organism evidence="3 4">
    <name type="scientific">Croceitalea rosinachiae</name>
    <dbReference type="NCBI Taxonomy" id="3075596"/>
    <lineage>
        <taxon>Bacteria</taxon>
        <taxon>Pseudomonadati</taxon>
        <taxon>Bacteroidota</taxon>
        <taxon>Flavobacteriia</taxon>
        <taxon>Flavobacteriales</taxon>
        <taxon>Flavobacteriaceae</taxon>
        <taxon>Croceitalea</taxon>
    </lineage>
</organism>
<dbReference type="Proteomes" id="UP001255246">
    <property type="component" value="Unassembled WGS sequence"/>
</dbReference>
<dbReference type="InterPro" id="IPR013538">
    <property type="entry name" value="ASHA1/2-like_C"/>
</dbReference>
<dbReference type="Gene3D" id="3.30.530.20">
    <property type="match status" value="1"/>
</dbReference>
<dbReference type="CDD" id="cd07814">
    <property type="entry name" value="SRPBCC_CalC_Aha1-like"/>
    <property type="match status" value="1"/>
</dbReference>
<comment type="caution">
    <text evidence="3">The sequence shown here is derived from an EMBL/GenBank/DDBJ whole genome shotgun (WGS) entry which is preliminary data.</text>
</comment>
<dbReference type="Pfam" id="PF08327">
    <property type="entry name" value="AHSA1"/>
    <property type="match status" value="1"/>
</dbReference>
<accession>A0ABU3ABP6</accession>
<evidence type="ECO:0000259" key="2">
    <source>
        <dbReference type="Pfam" id="PF08327"/>
    </source>
</evidence>
<dbReference type="InterPro" id="IPR023393">
    <property type="entry name" value="START-like_dom_sf"/>
</dbReference>
<dbReference type="EMBL" id="JAVRHR010000002">
    <property type="protein sequence ID" value="MDT0607409.1"/>
    <property type="molecule type" value="Genomic_DNA"/>
</dbReference>
<reference evidence="3 4" key="1">
    <citation type="submission" date="2023-09" db="EMBL/GenBank/DDBJ databases">
        <authorList>
            <person name="Rey-Velasco X."/>
        </authorList>
    </citation>
    <scope>NUCLEOTIDE SEQUENCE [LARGE SCALE GENOMIC DNA]</scope>
    <source>
        <strain evidence="3 4">F388</strain>
    </source>
</reference>
<evidence type="ECO:0000313" key="4">
    <source>
        <dbReference type="Proteomes" id="UP001255246"/>
    </source>
</evidence>
<gene>
    <name evidence="3" type="ORF">RM706_10230</name>
</gene>
<dbReference type="SUPFAM" id="SSF55961">
    <property type="entry name" value="Bet v1-like"/>
    <property type="match status" value="1"/>
</dbReference>
<proteinExistence type="inferred from homology"/>
<comment type="similarity">
    <text evidence="1">Belongs to the AHA1 family.</text>
</comment>
<evidence type="ECO:0000256" key="1">
    <source>
        <dbReference type="ARBA" id="ARBA00006817"/>
    </source>
</evidence>
<keyword evidence="4" id="KW-1185">Reference proteome</keyword>